<dbReference type="EMBL" id="JBBPBN010000045">
    <property type="protein sequence ID" value="KAK8995803.1"/>
    <property type="molecule type" value="Genomic_DNA"/>
</dbReference>
<comment type="caution">
    <text evidence="1">The sequence shown here is derived from an EMBL/GenBank/DDBJ whole genome shotgun (WGS) entry which is preliminary data.</text>
</comment>
<name>A0ABR2Q549_9ROSI</name>
<proteinExistence type="predicted"/>
<dbReference type="Proteomes" id="UP001396334">
    <property type="component" value="Unassembled WGS sequence"/>
</dbReference>
<protein>
    <submittedName>
        <fullName evidence="1">Uncharacterized protein</fullName>
    </submittedName>
</protein>
<sequence>MVPLATLTDASLWSSELKDLDLFSGTPSIVKIESSKLMMDRLFRFSLGRYKPGPCCCNPSGSHCLHGEEDLLQTPRIRAWK</sequence>
<gene>
    <name evidence="1" type="ORF">V6N11_076061</name>
</gene>
<accession>A0ABR2Q549</accession>
<evidence type="ECO:0000313" key="2">
    <source>
        <dbReference type="Proteomes" id="UP001396334"/>
    </source>
</evidence>
<organism evidence="1 2">
    <name type="scientific">Hibiscus sabdariffa</name>
    <name type="common">roselle</name>
    <dbReference type="NCBI Taxonomy" id="183260"/>
    <lineage>
        <taxon>Eukaryota</taxon>
        <taxon>Viridiplantae</taxon>
        <taxon>Streptophyta</taxon>
        <taxon>Embryophyta</taxon>
        <taxon>Tracheophyta</taxon>
        <taxon>Spermatophyta</taxon>
        <taxon>Magnoliopsida</taxon>
        <taxon>eudicotyledons</taxon>
        <taxon>Gunneridae</taxon>
        <taxon>Pentapetalae</taxon>
        <taxon>rosids</taxon>
        <taxon>malvids</taxon>
        <taxon>Malvales</taxon>
        <taxon>Malvaceae</taxon>
        <taxon>Malvoideae</taxon>
        <taxon>Hibiscus</taxon>
    </lineage>
</organism>
<keyword evidence="2" id="KW-1185">Reference proteome</keyword>
<reference evidence="1 2" key="1">
    <citation type="journal article" date="2024" name="G3 (Bethesda)">
        <title>Genome assembly of Hibiscus sabdariffa L. provides insights into metabolisms of medicinal natural products.</title>
        <authorList>
            <person name="Kim T."/>
        </authorList>
    </citation>
    <scope>NUCLEOTIDE SEQUENCE [LARGE SCALE GENOMIC DNA]</scope>
    <source>
        <strain evidence="1">TK-2024</strain>
        <tissue evidence="1">Old leaves</tissue>
    </source>
</reference>
<evidence type="ECO:0000313" key="1">
    <source>
        <dbReference type="EMBL" id="KAK8995803.1"/>
    </source>
</evidence>